<dbReference type="PANTHER" id="PTHR34213">
    <property type="entry name" value="NUCLEAR TRANSPORT FACTOR 2 (NTF2) FAMILY PROTEIN"/>
    <property type="match status" value="1"/>
</dbReference>
<gene>
    <name evidence="2" type="ORF">LSUE1_G004510</name>
</gene>
<feature type="compositionally biased region" description="Low complexity" evidence="1">
    <location>
        <begin position="1"/>
        <end position="18"/>
    </location>
</feature>
<comment type="caution">
    <text evidence="2">The sequence shown here is derived from an EMBL/GenBank/DDBJ whole genome shotgun (WGS) entry which is preliminary data.</text>
</comment>
<dbReference type="EMBL" id="QGMK01000291">
    <property type="protein sequence ID" value="TVY82658.1"/>
    <property type="molecule type" value="Genomic_DNA"/>
</dbReference>
<reference evidence="2 3" key="1">
    <citation type="submission" date="2018-05" db="EMBL/GenBank/DDBJ databases">
        <title>Genome sequencing and assembly of the regulated plant pathogen Lachnellula willkommii and related sister species for the development of diagnostic species identification markers.</title>
        <authorList>
            <person name="Giroux E."/>
            <person name="Bilodeau G."/>
        </authorList>
    </citation>
    <scope>NUCLEOTIDE SEQUENCE [LARGE SCALE GENOMIC DNA]</scope>
    <source>
        <strain evidence="2 3">CBS 268.59</strain>
    </source>
</reference>
<evidence type="ECO:0000313" key="2">
    <source>
        <dbReference type="EMBL" id="TVY82658.1"/>
    </source>
</evidence>
<dbReference type="InterPro" id="IPR032710">
    <property type="entry name" value="NTF2-like_dom_sf"/>
</dbReference>
<organism evidence="2 3">
    <name type="scientific">Lachnellula suecica</name>
    <dbReference type="NCBI Taxonomy" id="602035"/>
    <lineage>
        <taxon>Eukaryota</taxon>
        <taxon>Fungi</taxon>
        <taxon>Dikarya</taxon>
        <taxon>Ascomycota</taxon>
        <taxon>Pezizomycotina</taxon>
        <taxon>Leotiomycetes</taxon>
        <taxon>Helotiales</taxon>
        <taxon>Lachnaceae</taxon>
        <taxon>Lachnellula</taxon>
    </lineage>
</organism>
<dbReference type="AlphaFoldDB" id="A0A8T9CAJ3"/>
<dbReference type="PANTHER" id="PTHR34213:SF2">
    <property type="entry name" value="NUCLEAR TRANSPORT FACTOR 2 (NTF2) FAMILY PROTEIN"/>
    <property type="match status" value="1"/>
</dbReference>
<name>A0A8T9CAJ3_9HELO</name>
<dbReference type="SUPFAM" id="SSF54427">
    <property type="entry name" value="NTF2-like"/>
    <property type="match status" value="1"/>
</dbReference>
<feature type="region of interest" description="Disordered" evidence="1">
    <location>
        <begin position="1"/>
        <end position="28"/>
    </location>
</feature>
<proteinExistence type="predicted"/>
<evidence type="ECO:0000313" key="3">
    <source>
        <dbReference type="Proteomes" id="UP000469558"/>
    </source>
</evidence>
<sequence>MSSGVPSSTAQAQAAANASGGGPSAADLDIQSTDVKTAAGVNLSSQQKVLVGSVLDLFKGQPSLKKLQLWTDEATFSDPITKAEGRKQYQAQWYGLQSAFSSIEQLHHSVTSAGNPIMLDLKSKYTVKGIGKEQTIESVVKIFTDSEGSKIVGVEDRWNGDIPEGAFAKAFRNLNSVAVPAFVGVPKTEKEDAEKRN</sequence>
<dbReference type="Gene3D" id="3.10.450.50">
    <property type="match status" value="1"/>
</dbReference>
<accession>A0A8T9CAJ3</accession>
<evidence type="ECO:0000256" key="1">
    <source>
        <dbReference type="SAM" id="MobiDB-lite"/>
    </source>
</evidence>
<keyword evidence="3" id="KW-1185">Reference proteome</keyword>
<dbReference type="Proteomes" id="UP000469558">
    <property type="component" value="Unassembled WGS sequence"/>
</dbReference>
<dbReference type="OrthoDB" id="2400485at2759"/>
<protein>
    <submittedName>
        <fullName evidence="2">Uncharacterized protein</fullName>
    </submittedName>
</protein>